<dbReference type="InterPro" id="IPR036028">
    <property type="entry name" value="SH3-like_dom_sf"/>
</dbReference>
<evidence type="ECO:0000256" key="4">
    <source>
        <dbReference type="ARBA" id="ARBA00022679"/>
    </source>
</evidence>
<dbReference type="Pfam" id="PF00018">
    <property type="entry name" value="SH3_1"/>
    <property type="match status" value="1"/>
</dbReference>
<dbReference type="AlphaFoldDB" id="A0A6P6EHK7"/>
<keyword evidence="3 8" id="KW-0489">Methyltransferase</keyword>
<evidence type="ECO:0000256" key="6">
    <source>
        <dbReference type="ARBA" id="ARBA00023242"/>
    </source>
</evidence>
<keyword evidence="11" id="KW-1185">Reference proteome</keyword>
<keyword evidence="6" id="KW-0539">Nucleus</keyword>
<evidence type="ECO:0000256" key="9">
    <source>
        <dbReference type="SAM" id="MobiDB-lite"/>
    </source>
</evidence>
<dbReference type="SUPFAM" id="SSF53335">
    <property type="entry name" value="S-adenosyl-L-methionine-dependent methyltransferases"/>
    <property type="match status" value="1"/>
</dbReference>
<keyword evidence="4 8" id="KW-0808">Transferase</keyword>
<evidence type="ECO:0000256" key="2">
    <source>
        <dbReference type="ARBA" id="ARBA00022443"/>
    </source>
</evidence>
<dbReference type="Gene3D" id="2.70.160.11">
    <property type="entry name" value="Hnrnp arginine n-methyltransferase1"/>
    <property type="match status" value="1"/>
</dbReference>
<dbReference type="Gene3D" id="3.40.50.150">
    <property type="entry name" value="Vaccinia Virus protein VP39"/>
    <property type="match status" value="1"/>
</dbReference>
<dbReference type="GeneID" id="101578768"/>
<evidence type="ECO:0000256" key="8">
    <source>
        <dbReference type="PROSITE-ProRule" id="PRU01015"/>
    </source>
</evidence>
<dbReference type="PROSITE" id="PS51678">
    <property type="entry name" value="SAM_MT_PRMT"/>
    <property type="match status" value="1"/>
</dbReference>
<dbReference type="PANTHER" id="PTHR11006">
    <property type="entry name" value="PROTEIN ARGININE N-METHYLTRANSFERASE"/>
    <property type="match status" value="1"/>
</dbReference>
<dbReference type="SMART" id="SM00326">
    <property type="entry name" value="SH3"/>
    <property type="match status" value="1"/>
</dbReference>
<evidence type="ECO:0000313" key="12">
    <source>
        <dbReference type="RefSeq" id="XP_023571809.1"/>
    </source>
</evidence>
<dbReference type="InterPro" id="IPR055135">
    <property type="entry name" value="PRMT_dom"/>
</dbReference>
<organism evidence="11 12">
    <name type="scientific">Octodon degus</name>
    <name type="common">Degu</name>
    <name type="synonym">Sciurus degus</name>
    <dbReference type="NCBI Taxonomy" id="10160"/>
    <lineage>
        <taxon>Eukaryota</taxon>
        <taxon>Metazoa</taxon>
        <taxon>Chordata</taxon>
        <taxon>Craniata</taxon>
        <taxon>Vertebrata</taxon>
        <taxon>Euteleostomi</taxon>
        <taxon>Mammalia</taxon>
        <taxon>Eutheria</taxon>
        <taxon>Euarchontoglires</taxon>
        <taxon>Glires</taxon>
        <taxon>Rodentia</taxon>
        <taxon>Hystricomorpha</taxon>
        <taxon>Octodontidae</taxon>
        <taxon>Octodon</taxon>
    </lineage>
</organism>
<dbReference type="InterPro" id="IPR029063">
    <property type="entry name" value="SAM-dependent_MTases_sf"/>
</dbReference>
<keyword evidence="2 7" id="KW-0728">SH3 domain</keyword>
<dbReference type="InterPro" id="IPR025799">
    <property type="entry name" value="Arg_MeTrfase"/>
</dbReference>
<accession>A0A6P6EHK7</accession>
<protein>
    <submittedName>
        <fullName evidence="12">Protein arginine N-methyltransferase 2 isoform X2</fullName>
    </submittedName>
</protein>
<dbReference type="CTD" id="3275"/>
<dbReference type="PROSITE" id="PS50002">
    <property type="entry name" value="SH3"/>
    <property type="match status" value="1"/>
</dbReference>
<reference evidence="12" key="1">
    <citation type="submission" date="2025-08" db="UniProtKB">
        <authorList>
            <consortium name="RefSeq"/>
        </authorList>
    </citation>
    <scope>IDENTIFICATION</scope>
</reference>
<dbReference type="PANTHER" id="PTHR11006:SF92">
    <property type="entry name" value="PROTEIN ARGININE N-METHYLTRANSFERASE 2"/>
    <property type="match status" value="1"/>
</dbReference>
<evidence type="ECO:0000259" key="10">
    <source>
        <dbReference type="PROSITE" id="PS50002"/>
    </source>
</evidence>
<evidence type="ECO:0000256" key="3">
    <source>
        <dbReference type="ARBA" id="ARBA00022603"/>
    </source>
</evidence>
<keyword evidence="5 8" id="KW-0949">S-adenosyl-L-methionine</keyword>
<name>A0A6P6EHK7_OCTDE</name>
<evidence type="ECO:0000256" key="7">
    <source>
        <dbReference type="PROSITE-ProRule" id="PRU00192"/>
    </source>
</evidence>
<dbReference type="InterPro" id="IPR001452">
    <property type="entry name" value="SH3_domain"/>
</dbReference>
<dbReference type="RefSeq" id="XP_023571809.1">
    <property type="nucleotide sequence ID" value="XM_023716041.1"/>
</dbReference>
<sequence>MATPADCPQSELQEQEEEPMGFGEAQLLQESVQPQPEEFVAIADYAATDETQLSFLRGEKILILRQTTADWWWGERAGCCGYIPANHMGRQVEEYDPEDTWQDEEYFGSYGTLKLHLEMLADQPRTTKYHSVILQNKESLKDKVILDVGCGTGIISLFCAHHARPKAFEFMIESILYARDAWLKEDGVIWPTTAALHLVPCSADKDYHSKVLFWDNAYEFNLSALKSLAIKEFFSKPKYNHILKPEDCLSEPCTILQLDMRTVQISDVETMRGELHFDIQKSGTLHGFTAWFSVHFQSLEEGQPQQVLSTGPLHPTTHWKQTLFMMDDPVPVDKGDVVTGSVVLQRNPVWRRHMSVTLSWAVTSRQDPTSQKVGEKVFPIWR</sequence>
<dbReference type="Proteomes" id="UP000515203">
    <property type="component" value="Unplaced"/>
</dbReference>
<evidence type="ECO:0000313" key="11">
    <source>
        <dbReference type="Proteomes" id="UP000515203"/>
    </source>
</evidence>
<dbReference type="FunFam" id="2.30.30.40:FF:000098">
    <property type="entry name" value="Protein arginine N-methyltransferase 2 isoform 1"/>
    <property type="match status" value="1"/>
</dbReference>
<dbReference type="Pfam" id="PF22528">
    <property type="entry name" value="PRMT_C"/>
    <property type="match status" value="1"/>
</dbReference>
<gene>
    <name evidence="12" type="primary">Prmt2</name>
</gene>
<evidence type="ECO:0000256" key="1">
    <source>
        <dbReference type="ARBA" id="ARBA00004123"/>
    </source>
</evidence>
<evidence type="ECO:0000256" key="5">
    <source>
        <dbReference type="ARBA" id="ARBA00022691"/>
    </source>
</evidence>
<dbReference type="FunFam" id="2.70.160.11:FF:000007">
    <property type="entry name" value="Protein arginine N-methyltransferase 2"/>
    <property type="match status" value="1"/>
</dbReference>
<dbReference type="SUPFAM" id="SSF50044">
    <property type="entry name" value="SH3-domain"/>
    <property type="match status" value="1"/>
</dbReference>
<dbReference type="GO" id="GO:0016274">
    <property type="term" value="F:protein-arginine N-methyltransferase activity"/>
    <property type="evidence" value="ECO:0007669"/>
    <property type="project" value="InterPro"/>
</dbReference>
<comment type="subcellular location">
    <subcellularLocation>
        <location evidence="1">Nucleus</location>
    </subcellularLocation>
</comment>
<dbReference type="Gene3D" id="2.30.30.40">
    <property type="entry name" value="SH3 Domains"/>
    <property type="match status" value="1"/>
</dbReference>
<dbReference type="CDD" id="cd11806">
    <property type="entry name" value="SH3_PRMT2"/>
    <property type="match status" value="1"/>
</dbReference>
<dbReference type="GO" id="GO:0032259">
    <property type="term" value="P:methylation"/>
    <property type="evidence" value="ECO:0007669"/>
    <property type="project" value="UniProtKB-KW"/>
</dbReference>
<dbReference type="GO" id="GO:0042054">
    <property type="term" value="F:histone methyltransferase activity"/>
    <property type="evidence" value="ECO:0007669"/>
    <property type="project" value="TreeGrafter"/>
</dbReference>
<proteinExistence type="predicted"/>
<feature type="domain" description="SH3" evidence="10">
    <location>
        <begin position="34"/>
        <end position="93"/>
    </location>
</feature>
<dbReference type="GO" id="GO:0005634">
    <property type="term" value="C:nucleus"/>
    <property type="evidence" value="ECO:0007669"/>
    <property type="project" value="UniProtKB-SubCell"/>
</dbReference>
<feature type="region of interest" description="Disordered" evidence="9">
    <location>
        <begin position="1"/>
        <end position="21"/>
    </location>
</feature>